<sequence length="159" mass="18239">MYPRLIALDTDWTIFRGWLDQKTWGKGQGASSTIEDNIQAVDEWVLRDKSNHNHTITLGRDVPKIVTDILKNGAKLAIVSRNTSKALALWYFKATDPKTGKKKPIIHMAKFDEVYNKSKTVHFTQIHGWTKYDYSDMLSTHKLVCRSCSMTKPLITLSR</sequence>
<dbReference type="STRING" id="930991.A0A0D0DCW2"/>
<gene>
    <name evidence="1" type="ORF">PAXRUDRAFT_407756</name>
</gene>
<dbReference type="InterPro" id="IPR023214">
    <property type="entry name" value="HAD_sf"/>
</dbReference>
<dbReference type="Gene3D" id="3.40.50.1000">
    <property type="entry name" value="HAD superfamily/HAD-like"/>
    <property type="match status" value="1"/>
</dbReference>
<organism evidence="1 2">
    <name type="scientific">Paxillus rubicundulus Ve08.2h10</name>
    <dbReference type="NCBI Taxonomy" id="930991"/>
    <lineage>
        <taxon>Eukaryota</taxon>
        <taxon>Fungi</taxon>
        <taxon>Dikarya</taxon>
        <taxon>Basidiomycota</taxon>
        <taxon>Agaricomycotina</taxon>
        <taxon>Agaricomycetes</taxon>
        <taxon>Agaricomycetidae</taxon>
        <taxon>Boletales</taxon>
        <taxon>Paxilineae</taxon>
        <taxon>Paxillaceae</taxon>
        <taxon>Paxillus</taxon>
    </lineage>
</organism>
<evidence type="ECO:0000313" key="2">
    <source>
        <dbReference type="Proteomes" id="UP000054538"/>
    </source>
</evidence>
<dbReference type="Pfam" id="PF12689">
    <property type="entry name" value="Acid_PPase"/>
    <property type="match status" value="1"/>
</dbReference>
<proteinExistence type="predicted"/>
<dbReference type="EMBL" id="KN825064">
    <property type="protein sequence ID" value="KIK95087.1"/>
    <property type="molecule type" value="Genomic_DNA"/>
</dbReference>
<evidence type="ECO:0000313" key="1">
    <source>
        <dbReference type="EMBL" id="KIK95087.1"/>
    </source>
</evidence>
<name>A0A0D0DCW2_9AGAM</name>
<dbReference type="AlphaFoldDB" id="A0A0D0DCW2"/>
<reference evidence="1 2" key="1">
    <citation type="submission" date="2014-04" db="EMBL/GenBank/DDBJ databases">
        <authorList>
            <consortium name="DOE Joint Genome Institute"/>
            <person name="Kuo A."/>
            <person name="Kohler A."/>
            <person name="Jargeat P."/>
            <person name="Nagy L.G."/>
            <person name="Floudas D."/>
            <person name="Copeland A."/>
            <person name="Barry K.W."/>
            <person name="Cichocki N."/>
            <person name="Veneault-Fourrey C."/>
            <person name="LaButti K."/>
            <person name="Lindquist E.A."/>
            <person name="Lipzen A."/>
            <person name="Lundell T."/>
            <person name="Morin E."/>
            <person name="Murat C."/>
            <person name="Sun H."/>
            <person name="Tunlid A."/>
            <person name="Henrissat B."/>
            <person name="Grigoriev I.V."/>
            <person name="Hibbett D.S."/>
            <person name="Martin F."/>
            <person name="Nordberg H.P."/>
            <person name="Cantor M.N."/>
            <person name="Hua S.X."/>
        </authorList>
    </citation>
    <scope>NUCLEOTIDE SEQUENCE [LARGE SCALE GENOMIC DNA]</scope>
    <source>
        <strain evidence="1 2">Ve08.2h10</strain>
    </source>
</reference>
<protein>
    <submittedName>
        <fullName evidence="1">Uncharacterized protein</fullName>
    </submittedName>
</protein>
<dbReference type="OrthoDB" id="10252235at2759"/>
<accession>A0A0D0DCW2</accession>
<reference evidence="2" key="2">
    <citation type="submission" date="2015-01" db="EMBL/GenBank/DDBJ databases">
        <title>Evolutionary Origins and Diversification of the Mycorrhizal Mutualists.</title>
        <authorList>
            <consortium name="DOE Joint Genome Institute"/>
            <consortium name="Mycorrhizal Genomics Consortium"/>
            <person name="Kohler A."/>
            <person name="Kuo A."/>
            <person name="Nagy L.G."/>
            <person name="Floudas D."/>
            <person name="Copeland A."/>
            <person name="Barry K.W."/>
            <person name="Cichocki N."/>
            <person name="Veneault-Fourrey C."/>
            <person name="LaButti K."/>
            <person name="Lindquist E.A."/>
            <person name="Lipzen A."/>
            <person name="Lundell T."/>
            <person name="Morin E."/>
            <person name="Murat C."/>
            <person name="Riley R."/>
            <person name="Ohm R."/>
            <person name="Sun H."/>
            <person name="Tunlid A."/>
            <person name="Henrissat B."/>
            <person name="Grigoriev I.V."/>
            <person name="Hibbett D.S."/>
            <person name="Martin F."/>
        </authorList>
    </citation>
    <scope>NUCLEOTIDE SEQUENCE [LARGE SCALE GENOMIC DNA]</scope>
    <source>
        <strain evidence="2">Ve08.2h10</strain>
    </source>
</reference>
<dbReference type="Proteomes" id="UP000054538">
    <property type="component" value="Unassembled WGS sequence"/>
</dbReference>
<dbReference type="InParanoid" id="A0A0D0DCW2"/>
<dbReference type="InterPro" id="IPR010036">
    <property type="entry name" value="MDP_1_eu_arc"/>
</dbReference>
<dbReference type="HOGENOM" id="CLU_127797_0_0_1"/>
<keyword evidence="2" id="KW-1185">Reference proteome</keyword>
<dbReference type="GO" id="GO:0016791">
    <property type="term" value="F:phosphatase activity"/>
    <property type="evidence" value="ECO:0007669"/>
    <property type="project" value="InterPro"/>
</dbReference>